<dbReference type="RefSeq" id="WP_330930744.1">
    <property type="nucleotide sequence ID" value="NZ_CP119075.1"/>
</dbReference>
<dbReference type="AlphaFoldDB" id="A0AAF0CPG5"/>
<proteinExistence type="predicted"/>
<keyword evidence="2" id="KW-1185">Reference proteome</keyword>
<name>A0AAF0CPG5_9BACT</name>
<dbReference type="Proteomes" id="UP001218638">
    <property type="component" value="Chromosome"/>
</dbReference>
<dbReference type="PANTHER" id="PTHR39186:SF1">
    <property type="entry name" value="DUF2071 DOMAIN-CONTAINING PROTEIN"/>
    <property type="match status" value="1"/>
</dbReference>
<evidence type="ECO:0000313" key="2">
    <source>
        <dbReference type="Proteomes" id="UP001218638"/>
    </source>
</evidence>
<gene>
    <name evidence="1" type="ORF">PXH66_19960</name>
</gene>
<dbReference type="InterPro" id="IPR023375">
    <property type="entry name" value="ADC_dom_sf"/>
</dbReference>
<dbReference type="PANTHER" id="PTHR39186">
    <property type="entry name" value="DUF2071 FAMILY PROTEIN"/>
    <property type="match status" value="1"/>
</dbReference>
<evidence type="ECO:0000313" key="1">
    <source>
        <dbReference type="EMBL" id="WED64624.1"/>
    </source>
</evidence>
<organism evidence="1 2">
    <name type="scientific">Synoicihabitans lomoniglobus</name>
    <dbReference type="NCBI Taxonomy" id="2909285"/>
    <lineage>
        <taxon>Bacteria</taxon>
        <taxon>Pseudomonadati</taxon>
        <taxon>Verrucomicrobiota</taxon>
        <taxon>Opitutia</taxon>
        <taxon>Opitutales</taxon>
        <taxon>Opitutaceae</taxon>
        <taxon>Synoicihabitans</taxon>
    </lineage>
</organism>
<sequence length="249" mass="28197">MTLSPPNLDQRLAARDRPASSPVMYQRWQDLLFLHWRWDPAAIQATLPAGLTVDTFEGDAWVGIVPFWMRAVRPRFLPPLPGLSWFQELNLRTYVHDARGRPGVWFYALDCNQPLAVILARSLFGLNYVHARQTGCLPTSHRPAEFHSLRRATGGVSHFRYESVGATRTAAPGSLEFFLVERYRLFAQRRGRLWSGRVWHPPYAISAVDVDQAETALWVDHGFPSPDRPADHAVMSSGVNVSVYPLQPV</sequence>
<dbReference type="EMBL" id="CP119075">
    <property type="protein sequence ID" value="WED64624.1"/>
    <property type="molecule type" value="Genomic_DNA"/>
</dbReference>
<reference evidence="1" key="1">
    <citation type="submission" date="2023-03" db="EMBL/GenBank/DDBJ databases">
        <title>Lomoglobus Profundus gen. nov., sp. nov., a novel member of the phylum Verrucomicrobia, isolated from deep-marine sediment of South China Sea.</title>
        <authorList>
            <person name="Ahmad T."/>
            <person name="Ishaq S.E."/>
            <person name="Wang F."/>
        </authorList>
    </citation>
    <scope>NUCLEOTIDE SEQUENCE</scope>
    <source>
        <strain evidence="1">LMO-M01</strain>
    </source>
</reference>
<dbReference type="KEGG" id="slom:PXH66_19960"/>
<dbReference type="Gene3D" id="2.40.400.10">
    <property type="entry name" value="Acetoacetate decarboxylase-like"/>
    <property type="match status" value="1"/>
</dbReference>
<protein>
    <submittedName>
        <fullName evidence="1">DUF2071 domain-containing protein</fullName>
    </submittedName>
</protein>
<dbReference type="SUPFAM" id="SSF160104">
    <property type="entry name" value="Acetoacetate decarboxylase-like"/>
    <property type="match status" value="1"/>
</dbReference>
<dbReference type="InterPro" id="IPR018644">
    <property type="entry name" value="DUF2071"/>
</dbReference>
<dbReference type="Pfam" id="PF09844">
    <property type="entry name" value="DUF2071"/>
    <property type="match status" value="1"/>
</dbReference>
<accession>A0AAF0CPG5</accession>